<dbReference type="InterPro" id="IPR013324">
    <property type="entry name" value="RNA_pol_sigma_r3/r4-like"/>
</dbReference>
<accession>A0A846TGZ1</accession>
<dbReference type="NCBIfam" id="NF006930">
    <property type="entry name" value="PRK09415.1"/>
    <property type="match status" value="1"/>
</dbReference>
<protein>
    <submittedName>
        <fullName evidence="7">Sigma-70 family RNA polymerase sigma factor</fullName>
    </submittedName>
</protein>
<dbReference type="Gene3D" id="1.10.1740.10">
    <property type="match status" value="1"/>
</dbReference>
<dbReference type="Pfam" id="PF04542">
    <property type="entry name" value="Sigma70_r2"/>
    <property type="match status" value="1"/>
</dbReference>
<keyword evidence="2" id="KW-0805">Transcription regulation</keyword>
<name>A0A846TGZ1_9BACI</name>
<evidence type="ECO:0000259" key="6">
    <source>
        <dbReference type="Pfam" id="PF08281"/>
    </source>
</evidence>
<dbReference type="InterPro" id="IPR039425">
    <property type="entry name" value="RNA_pol_sigma-70-like"/>
</dbReference>
<evidence type="ECO:0000256" key="4">
    <source>
        <dbReference type="ARBA" id="ARBA00023163"/>
    </source>
</evidence>
<dbReference type="EMBL" id="JAAVUM010000002">
    <property type="protein sequence ID" value="NKE04687.1"/>
    <property type="molecule type" value="Genomic_DNA"/>
</dbReference>
<dbReference type="InterPro" id="IPR036388">
    <property type="entry name" value="WH-like_DNA-bd_sf"/>
</dbReference>
<reference evidence="7 8" key="1">
    <citation type="submission" date="2020-03" db="EMBL/GenBank/DDBJ databases">
        <authorList>
            <person name="Sun Q."/>
        </authorList>
    </citation>
    <scope>NUCLEOTIDE SEQUENCE [LARGE SCALE GENOMIC DNA]</scope>
    <source>
        <strain evidence="7 8">KACC 21451</strain>
    </source>
</reference>
<evidence type="ECO:0000259" key="5">
    <source>
        <dbReference type="Pfam" id="PF04542"/>
    </source>
</evidence>
<keyword evidence="4" id="KW-0804">Transcription</keyword>
<dbReference type="AlphaFoldDB" id="A0A846TGZ1"/>
<proteinExistence type="inferred from homology"/>
<comment type="similarity">
    <text evidence="1">Belongs to the sigma-70 factor family. ECF subfamily.</text>
</comment>
<dbReference type="Proteomes" id="UP000587942">
    <property type="component" value="Unassembled WGS sequence"/>
</dbReference>
<feature type="domain" description="RNA polymerase sigma-70 region 2" evidence="5">
    <location>
        <begin position="10"/>
        <end position="74"/>
    </location>
</feature>
<dbReference type="SUPFAM" id="SSF88946">
    <property type="entry name" value="Sigma2 domain of RNA polymerase sigma factors"/>
    <property type="match status" value="1"/>
</dbReference>
<evidence type="ECO:0000256" key="3">
    <source>
        <dbReference type="ARBA" id="ARBA00023082"/>
    </source>
</evidence>
<dbReference type="PANTHER" id="PTHR43133:SF60">
    <property type="entry name" value="RNA POLYMERASE SIGMA FACTOR SIGV"/>
    <property type="match status" value="1"/>
</dbReference>
<dbReference type="Gene3D" id="1.10.10.10">
    <property type="entry name" value="Winged helix-like DNA-binding domain superfamily/Winged helix DNA-binding domain"/>
    <property type="match status" value="1"/>
</dbReference>
<evidence type="ECO:0000313" key="7">
    <source>
        <dbReference type="EMBL" id="NKE04687.1"/>
    </source>
</evidence>
<dbReference type="InterPro" id="IPR007627">
    <property type="entry name" value="RNA_pol_sigma70_r2"/>
</dbReference>
<dbReference type="InterPro" id="IPR013325">
    <property type="entry name" value="RNA_pol_sigma_r2"/>
</dbReference>
<dbReference type="NCBIfam" id="TIGR02937">
    <property type="entry name" value="sigma70-ECF"/>
    <property type="match status" value="1"/>
</dbReference>
<evidence type="ECO:0000313" key="8">
    <source>
        <dbReference type="Proteomes" id="UP000587942"/>
    </source>
</evidence>
<dbReference type="InterPro" id="IPR013249">
    <property type="entry name" value="RNA_pol_sigma70_r4_t2"/>
</dbReference>
<dbReference type="Pfam" id="PF08281">
    <property type="entry name" value="Sigma70_r4_2"/>
    <property type="match status" value="1"/>
</dbReference>
<comment type="caution">
    <text evidence="7">The sequence shown here is derived from an EMBL/GenBank/DDBJ whole genome shotgun (WGS) entry which is preliminary data.</text>
</comment>
<dbReference type="CDD" id="cd06171">
    <property type="entry name" value="Sigma70_r4"/>
    <property type="match status" value="1"/>
</dbReference>
<dbReference type="GO" id="GO:0006352">
    <property type="term" value="P:DNA-templated transcription initiation"/>
    <property type="evidence" value="ECO:0007669"/>
    <property type="project" value="InterPro"/>
</dbReference>
<dbReference type="SUPFAM" id="SSF88659">
    <property type="entry name" value="Sigma3 and sigma4 domains of RNA polymerase sigma factors"/>
    <property type="match status" value="1"/>
</dbReference>
<evidence type="ECO:0000256" key="1">
    <source>
        <dbReference type="ARBA" id="ARBA00010641"/>
    </source>
</evidence>
<dbReference type="GO" id="GO:0003677">
    <property type="term" value="F:DNA binding"/>
    <property type="evidence" value="ECO:0007669"/>
    <property type="project" value="InterPro"/>
</dbReference>
<keyword evidence="3" id="KW-0731">Sigma factor</keyword>
<dbReference type="PANTHER" id="PTHR43133">
    <property type="entry name" value="RNA POLYMERASE ECF-TYPE SIGMA FACTO"/>
    <property type="match status" value="1"/>
</dbReference>
<feature type="domain" description="RNA polymerase sigma factor 70 region 4 type 2" evidence="6">
    <location>
        <begin position="108"/>
        <end position="160"/>
    </location>
</feature>
<dbReference type="RefSeq" id="WP_167831177.1">
    <property type="nucleotide sequence ID" value="NZ_JAAVUM010000002.1"/>
</dbReference>
<dbReference type="InterPro" id="IPR014284">
    <property type="entry name" value="RNA_pol_sigma-70_dom"/>
</dbReference>
<evidence type="ECO:0000256" key="2">
    <source>
        <dbReference type="ARBA" id="ARBA00023015"/>
    </source>
</evidence>
<dbReference type="GO" id="GO:0016987">
    <property type="term" value="F:sigma factor activity"/>
    <property type="evidence" value="ECO:0007669"/>
    <property type="project" value="UniProtKB-KW"/>
</dbReference>
<sequence>MRRDKVIEELMEEYGTKVLHLAYSYVRNRQTAEDLAQEIFLKCFQKYETFEGEAQLQTWLYRVASNHCKDYLKSWHHRKVLVTGYISSKLGGQEAGPEKQLIQNAENQELVDAMFKLPLKYREIIFLYFYQECSLKEVAAICNLNINTVKSRLTRAKELLKAILQERGVDYGRTAEETEIRSEG</sequence>
<organism evidence="7 8">
    <name type="scientific">Mesobacillus selenatarsenatis</name>
    <dbReference type="NCBI Taxonomy" id="388741"/>
    <lineage>
        <taxon>Bacteria</taxon>
        <taxon>Bacillati</taxon>
        <taxon>Bacillota</taxon>
        <taxon>Bacilli</taxon>
        <taxon>Bacillales</taxon>
        <taxon>Bacillaceae</taxon>
        <taxon>Mesobacillus</taxon>
    </lineage>
</organism>
<gene>
    <name evidence="7" type="ORF">GWK17_04240</name>
</gene>